<accession>A0A1Y0VNI2</accession>
<dbReference type="EMBL" id="CP021474">
    <property type="protein sequence ID" value="ARW19705.1"/>
    <property type="molecule type" value="Genomic_DNA"/>
</dbReference>
<proteinExistence type="predicted"/>
<organism evidence="1 2">
    <name type="scientific">Pediococcus pentosaceus</name>
    <dbReference type="NCBI Taxonomy" id="1255"/>
    <lineage>
        <taxon>Bacteria</taxon>
        <taxon>Bacillati</taxon>
        <taxon>Bacillota</taxon>
        <taxon>Bacilli</taxon>
        <taxon>Lactobacillales</taxon>
        <taxon>Lactobacillaceae</taxon>
        <taxon>Pediococcus</taxon>
    </lineage>
</organism>
<gene>
    <name evidence="1" type="ORF">S100892_01132</name>
</gene>
<sequence length="142" mass="16739">MTKDELIKIVENKEEFREFIVNLLKVTPSDSDFEQVDDVPQIELGYDDGYYWETTAITLADNNTLDVTFDVGSGSGWIECWYSKEIVPIEDFRQYLLNRKYNDESVDVIDILKDEIQEMDNAKEIIDTDEESEYWDKGLHYE</sequence>
<evidence type="ECO:0000313" key="1">
    <source>
        <dbReference type="EMBL" id="ARW19705.1"/>
    </source>
</evidence>
<evidence type="ECO:0000313" key="2">
    <source>
        <dbReference type="Proteomes" id="UP000196118"/>
    </source>
</evidence>
<name>A0A1Y0VNI2_PEDPE</name>
<reference evidence="1 2" key="1">
    <citation type="submission" date="2017-05" db="EMBL/GenBank/DDBJ databases">
        <title>Genome sequence of Pediococcus pentosaceus strain SRCM100892.</title>
        <authorList>
            <person name="Cho S.H."/>
        </authorList>
    </citation>
    <scope>NUCLEOTIDE SEQUENCE [LARGE SCALE GENOMIC DNA]</scope>
    <source>
        <strain evidence="1 2">SRCM100892</strain>
    </source>
</reference>
<dbReference type="AlphaFoldDB" id="A0A1Y0VNI2"/>
<protein>
    <submittedName>
        <fullName evidence="1">Uncharacterized protein</fullName>
    </submittedName>
</protein>
<dbReference type="Proteomes" id="UP000196118">
    <property type="component" value="Chromosome"/>
</dbReference>